<feature type="transmembrane region" description="Helical" evidence="8">
    <location>
        <begin position="219"/>
        <end position="240"/>
    </location>
</feature>
<name>A0A3N6NN26_9CYAN</name>
<comment type="caution">
    <text evidence="10">The sequence shown here is derived from an EMBL/GenBank/DDBJ whole genome shotgun (WGS) entry which is preliminary data.</text>
</comment>
<evidence type="ECO:0000256" key="1">
    <source>
        <dbReference type="ARBA" id="ARBA00004651"/>
    </source>
</evidence>
<feature type="transmembrane region" description="Helical" evidence="8">
    <location>
        <begin position="177"/>
        <end position="207"/>
    </location>
</feature>
<dbReference type="AlphaFoldDB" id="A0A3N6NN26"/>
<feature type="transmembrane region" description="Helical" evidence="8">
    <location>
        <begin position="22"/>
        <end position="40"/>
    </location>
</feature>
<evidence type="ECO:0000259" key="9">
    <source>
        <dbReference type="Pfam" id="PF13231"/>
    </source>
</evidence>
<organism evidence="10 11">
    <name type="scientific">Okeania hirsuta</name>
    <dbReference type="NCBI Taxonomy" id="1458930"/>
    <lineage>
        <taxon>Bacteria</taxon>
        <taxon>Bacillati</taxon>
        <taxon>Cyanobacteriota</taxon>
        <taxon>Cyanophyceae</taxon>
        <taxon>Oscillatoriophycideae</taxon>
        <taxon>Oscillatoriales</taxon>
        <taxon>Microcoleaceae</taxon>
        <taxon>Okeania</taxon>
    </lineage>
</organism>
<dbReference type="RefSeq" id="WP_124145641.1">
    <property type="nucleotide sequence ID" value="NZ_CAWOKI010000106.1"/>
</dbReference>
<dbReference type="GO" id="GO:0009103">
    <property type="term" value="P:lipopolysaccharide biosynthetic process"/>
    <property type="evidence" value="ECO:0007669"/>
    <property type="project" value="UniProtKB-ARBA"/>
</dbReference>
<evidence type="ECO:0000256" key="8">
    <source>
        <dbReference type="SAM" id="Phobius"/>
    </source>
</evidence>
<dbReference type="EMBL" id="RCBY01000042">
    <property type="protein sequence ID" value="RQH46169.1"/>
    <property type="molecule type" value="Genomic_DNA"/>
</dbReference>
<dbReference type="GO" id="GO:0016763">
    <property type="term" value="F:pentosyltransferase activity"/>
    <property type="evidence" value="ECO:0007669"/>
    <property type="project" value="TreeGrafter"/>
</dbReference>
<evidence type="ECO:0000256" key="2">
    <source>
        <dbReference type="ARBA" id="ARBA00022475"/>
    </source>
</evidence>
<evidence type="ECO:0000256" key="6">
    <source>
        <dbReference type="ARBA" id="ARBA00022989"/>
    </source>
</evidence>
<evidence type="ECO:0000256" key="3">
    <source>
        <dbReference type="ARBA" id="ARBA00022676"/>
    </source>
</evidence>
<feature type="transmembrane region" description="Helical" evidence="8">
    <location>
        <begin position="281"/>
        <end position="299"/>
    </location>
</feature>
<evidence type="ECO:0000313" key="10">
    <source>
        <dbReference type="EMBL" id="RQH46169.1"/>
    </source>
</evidence>
<keyword evidence="3" id="KW-0328">Glycosyltransferase</keyword>
<keyword evidence="5 8" id="KW-0812">Transmembrane</keyword>
<gene>
    <name evidence="10" type="ORF">D5R40_10075</name>
</gene>
<protein>
    <recommendedName>
        <fullName evidence="9">Glycosyltransferase RgtA/B/C/D-like domain-containing protein</fullName>
    </recommendedName>
</protein>
<feature type="domain" description="Glycosyltransferase RgtA/B/C/D-like" evidence="9">
    <location>
        <begin position="75"/>
        <end position="230"/>
    </location>
</feature>
<feature type="transmembrane region" description="Helical" evidence="8">
    <location>
        <begin position="94"/>
        <end position="112"/>
    </location>
</feature>
<evidence type="ECO:0000256" key="4">
    <source>
        <dbReference type="ARBA" id="ARBA00022679"/>
    </source>
</evidence>
<keyword evidence="7 8" id="KW-0472">Membrane</keyword>
<dbReference type="Pfam" id="PF13231">
    <property type="entry name" value="PMT_2"/>
    <property type="match status" value="1"/>
</dbReference>
<feature type="transmembrane region" description="Helical" evidence="8">
    <location>
        <begin position="147"/>
        <end position="165"/>
    </location>
</feature>
<dbReference type="PANTHER" id="PTHR33908">
    <property type="entry name" value="MANNOSYLTRANSFERASE YKCB-RELATED"/>
    <property type="match status" value="1"/>
</dbReference>
<proteinExistence type="predicted"/>
<reference evidence="10 11" key="1">
    <citation type="journal article" date="2018" name="ACS Chem. Biol.">
        <title>Ketoreductase domain dysfunction expands chemodiversity: malyngamide biosynthesis in the cyanobacterium Okeania hirsuta.</title>
        <authorList>
            <person name="Moss N.A."/>
            <person name="Leao T."/>
            <person name="Rankin M."/>
            <person name="McCullough T.M."/>
            <person name="Qu P."/>
            <person name="Korobeynikov A."/>
            <person name="Smith J.L."/>
            <person name="Gerwick L."/>
            <person name="Gerwick W.H."/>
        </authorList>
    </citation>
    <scope>NUCLEOTIDE SEQUENCE [LARGE SCALE GENOMIC DNA]</scope>
    <source>
        <strain evidence="10 11">PAB10Feb10-1</strain>
    </source>
</reference>
<sequence length="515" mass="59317">MEIIRDKKFGLPDFKFFLENQILPYLIIAFGVALRLVQYLSNRSLWADEAVLALNIVNRSYLELFQPLDYDQGAPIGFLMVEKLAVKILGNNEYALRLFPFICGVGSLFVFYELAKKLIPKSAIPIGLILFASLEYLVYYSAEVKQYSSDVAIALLLYLLLLPLVKAKLNFGQIIKFGLLGAIAIWFSHPSILILASIGGSALLINLWQKNFSQTKQLLVIYSGWLLSFIIFYFVSLINLTGNETLTTSWGDGFPNSPFDIVWMLDTFGKFFYKPLGFTKWMDGLAIILFLVGCISCWLSRKEILLLLLSPLFVTFLASFLHQYPFRSRLVLFLTPFVIFLIAAGGGYILSKPKSRPIKIIGILLVILLLYKPLSKAIDLIEDPRTYSEIKPVLNYIQKHQQPGDILYIYQRGIYQFQYYAEKYGYQEGDYIIGVDDLDKYDGQELSIAEMTRYEKDLDKLRGNKRVWLLFSHTHIPAERKFLNYYLDEIGLRMDTFEKPGSYVYLYDMSYSREQ</sequence>
<feature type="transmembrane region" description="Helical" evidence="8">
    <location>
        <begin position="330"/>
        <end position="350"/>
    </location>
</feature>
<evidence type="ECO:0000256" key="5">
    <source>
        <dbReference type="ARBA" id="ARBA00022692"/>
    </source>
</evidence>
<comment type="subcellular location">
    <subcellularLocation>
        <location evidence="1">Cell membrane</location>
        <topology evidence="1">Multi-pass membrane protein</topology>
    </subcellularLocation>
</comment>
<keyword evidence="6 8" id="KW-1133">Transmembrane helix</keyword>
<evidence type="ECO:0000256" key="7">
    <source>
        <dbReference type="ARBA" id="ARBA00023136"/>
    </source>
</evidence>
<dbReference type="OrthoDB" id="506059at2"/>
<keyword evidence="2" id="KW-1003">Cell membrane</keyword>
<dbReference type="InterPro" id="IPR050297">
    <property type="entry name" value="LipidA_mod_glycosyltrf_83"/>
</dbReference>
<feature type="transmembrane region" description="Helical" evidence="8">
    <location>
        <begin position="118"/>
        <end position="140"/>
    </location>
</feature>
<dbReference type="PANTHER" id="PTHR33908:SF11">
    <property type="entry name" value="MEMBRANE PROTEIN"/>
    <property type="match status" value="1"/>
</dbReference>
<dbReference type="InterPro" id="IPR038731">
    <property type="entry name" value="RgtA/B/C-like"/>
</dbReference>
<evidence type="ECO:0000313" key="11">
    <source>
        <dbReference type="Proteomes" id="UP000269154"/>
    </source>
</evidence>
<keyword evidence="11" id="KW-1185">Reference proteome</keyword>
<accession>A0A3N6NN26</accession>
<feature type="transmembrane region" description="Helical" evidence="8">
    <location>
        <begin position="304"/>
        <end position="324"/>
    </location>
</feature>
<dbReference type="GO" id="GO:0005886">
    <property type="term" value="C:plasma membrane"/>
    <property type="evidence" value="ECO:0007669"/>
    <property type="project" value="UniProtKB-SubCell"/>
</dbReference>
<dbReference type="Proteomes" id="UP000269154">
    <property type="component" value="Unassembled WGS sequence"/>
</dbReference>
<keyword evidence="4" id="KW-0808">Transferase</keyword>